<feature type="domain" description="HPt" evidence="2">
    <location>
        <begin position="38"/>
        <end position="135"/>
    </location>
</feature>
<dbReference type="EMBL" id="FTMS01000004">
    <property type="protein sequence ID" value="SIQ14799.1"/>
    <property type="molecule type" value="Genomic_DNA"/>
</dbReference>
<dbReference type="CDD" id="cd00088">
    <property type="entry name" value="HPT"/>
    <property type="match status" value="1"/>
</dbReference>
<dbReference type="AlphaFoldDB" id="A0A1N6QDU6"/>
<dbReference type="SMART" id="SM00073">
    <property type="entry name" value="HPT"/>
    <property type="match status" value="1"/>
</dbReference>
<keyword evidence="4" id="KW-1185">Reference proteome</keyword>
<dbReference type="Proteomes" id="UP000186400">
    <property type="component" value="Unassembled WGS sequence"/>
</dbReference>
<dbReference type="InterPro" id="IPR036641">
    <property type="entry name" value="HPT_dom_sf"/>
</dbReference>
<protein>
    <submittedName>
        <fullName evidence="3">HPt (Histidine-containing phosphotransfer) domain-containing protein</fullName>
    </submittedName>
</protein>
<dbReference type="STRING" id="159291.SAMN05920897_104130"/>
<proteinExistence type="predicted"/>
<accession>A0A1N6QDU6</accession>
<gene>
    <name evidence="3" type="ORF">SAMN05920897_104130</name>
</gene>
<organism evidence="3 4">
    <name type="scientific">Alkalispirochaeta americana</name>
    <dbReference type="NCBI Taxonomy" id="159291"/>
    <lineage>
        <taxon>Bacteria</taxon>
        <taxon>Pseudomonadati</taxon>
        <taxon>Spirochaetota</taxon>
        <taxon>Spirochaetia</taxon>
        <taxon>Spirochaetales</taxon>
        <taxon>Spirochaetaceae</taxon>
        <taxon>Alkalispirochaeta</taxon>
    </lineage>
</organism>
<dbReference type="GO" id="GO:0000160">
    <property type="term" value="P:phosphorelay signal transduction system"/>
    <property type="evidence" value="ECO:0007669"/>
    <property type="project" value="InterPro"/>
</dbReference>
<dbReference type="GO" id="GO:0004672">
    <property type="term" value="F:protein kinase activity"/>
    <property type="evidence" value="ECO:0007669"/>
    <property type="project" value="UniProtKB-ARBA"/>
</dbReference>
<evidence type="ECO:0000256" key="1">
    <source>
        <dbReference type="PROSITE-ProRule" id="PRU00110"/>
    </source>
</evidence>
<dbReference type="SUPFAM" id="SSF47226">
    <property type="entry name" value="Histidine-containing phosphotransfer domain, HPT domain"/>
    <property type="match status" value="1"/>
</dbReference>
<name>A0A1N6QDU6_9SPIO</name>
<dbReference type="Gene3D" id="1.20.120.160">
    <property type="entry name" value="HPT domain"/>
    <property type="match status" value="1"/>
</dbReference>
<evidence type="ECO:0000313" key="3">
    <source>
        <dbReference type="EMBL" id="SIQ14799.1"/>
    </source>
</evidence>
<sequence>MDSDRLAGKTGEEGKIMSDESSLLVFDYEGFFVRVMADQELARMIASAFLQDTPGLIQKMVEALERDDYETILRQAHTIKGASANVGGQVLCYVAQELEHSARKARHDDCVTALCELQDAWTALDKEIRKNLDLS</sequence>
<evidence type="ECO:0000259" key="2">
    <source>
        <dbReference type="PROSITE" id="PS50894"/>
    </source>
</evidence>
<dbReference type="Pfam" id="PF01627">
    <property type="entry name" value="Hpt"/>
    <property type="match status" value="1"/>
</dbReference>
<feature type="modified residue" description="Phosphohistidine" evidence="1">
    <location>
        <position position="77"/>
    </location>
</feature>
<dbReference type="InterPro" id="IPR008207">
    <property type="entry name" value="Sig_transdc_His_kin_Hpt_dom"/>
</dbReference>
<keyword evidence="1" id="KW-0597">Phosphoprotein</keyword>
<dbReference type="PROSITE" id="PS50894">
    <property type="entry name" value="HPT"/>
    <property type="match status" value="1"/>
</dbReference>
<reference evidence="4" key="1">
    <citation type="submission" date="2017-01" db="EMBL/GenBank/DDBJ databases">
        <authorList>
            <person name="Varghese N."/>
            <person name="Submissions S."/>
        </authorList>
    </citation>
    <scope>NUCLEOTIDE SEQUENCE [LARGE SCALE GENOMIC DNA]</scope>
    <source>
        <strain evidence="4">ASpG1</strain>
    </source>
</reference>
<evidence type="ECO:0000313" key="4">
    <source>
        <dbReference type="Proteomes" id="UP000186400"/>
    </source>
</evidence>